<dbReference type="KEGG" id="naer:MJ1_0542"/>
<protein>
    <submittedName>
        <fullName evidence="1">Uncharacterized protein</fullName>
    </submittedName>
</protein>
<dbReference type="EMBL" id="AP019769">
    <property type="protein sequence ID" value="BBL45695.1"/>
    <property type="molecule type" value="Genomic_DNA"/>
</dbReference>
<name>A0A915SYB8_9ARCH</name>
<dbReference type="RefSeq" id="WP_258393009.1">
    <property type="nucleotide sequence ID" value="NZ_AP019769.1"/>
</dbReference>
<gene>
    <name evidence="1" type="ORF">MJ1_0542</name>
</gene>
<organism evidence="1 2">
    <name type="scientific">Nanobdella aerobiophila</name>
    <dbReference type="NCBI Taxonomy" id="2586965"/>
    <lineage>
        <taxon>Archaea</taxon>
        <taxon>Nanobdellota</taxon>
        <taxon>Nanobdellia</taxon>
        <taxon>Nanobdellales</taxon>
        <taxon>Nanobdellaceae</taxon>
        <taxon>Nanobdella</taxon>
    </lineage>
</organism>
<dbReference type="AlphaFoldDB" id="A0A915SYB8"/>
<keyword evidence="2" id="KW-1185">Reference proteome</keyword>
<dbReference type="GeneID" id="74568488"/>
<dbReference type="Proteomes" id="UP001055553">
    <property type="component" value="Chromosome"/>
</dbReference>
<accession>A0A915SYB8</accession>
<proteinExistence type="predicted"/>
<evidence type="ECO:0000313" key="1">
    <source>
        <dbReference type="EMBL" id="BBL45695.1"/>
    </source>
</evidence>
<reference evidence="2" key="1">
    <citation type="journal article" date="2022" name="Int. J. Syst. Evol. Microbiol.">
        <title>Nanobdella aerobiophila gen. nov., sp. nov., a thermoacidophilic, obligate ectosymbiotic archaeon, and proposal of Nanobdellaceae fam. nov., Nanobdellales ord. nov. and Nanobdellia class. nov.</title>
        <authorList>
            <person name="Kato S."/>
            <person name="Ogasawara A."/>
            <person name="Itoh T."/>
            <person name="Sakai H.D."/>
            <person name="Shimizu M."/>
            <person name="Yuki M."/>
            <person name="Kaneko M."/>
            <person name="Takashina T."/>
            <person name="Ohkuma M."/>
        </authorList>
    </citation>
    <scope>NUCLEOTIDE SEQUENCE [LARGE SCALE GENOMIC DNA]</scope>
    <source>
        <strain evidence="2">MJ1</strain>
    </source>
</reference>
<sequence>MDINGGVIVYVSPKNLEKILKGENILIRKNEESDNNVFYYPKGYEKSYKKIYGESYNLEKIVGLSVKVEQDLYTTI</sequence>
<evidence type="ECO:0000313" key="2">
    <source>
        <dbReference type="Proteomes" id="UP001055553"/>
    </source>
</evidence>